<keyword evidence="1 5" id="KW-0489">Methyltransferase</keyword>
<name>A0A9P4R8Y9_9PLEO</name>
<organism evidence="5 6">
    <name type="scientific">Polyplosphaeria fusca</name>
    <dbReference type="NCBI Taxonomy" id="682080"/>
    <lineage>
        <taxon>Eukaryota</taxon>
        <taxon>Fungi</taxon>
        <taxon>Dikarya</taxon>
        <taxon>Ascomycota</taxon>
        <taxon>Pezizomycotina</taxon>
        <taxon>Dothideomycetes</taxon>
        <taxon>Pleosporomycetidae</taxon>
        <taxon>Pleosporales</taxon>
        <taxon>Tetraplosphaeriaceae</taxon>
        <taxon>Polyplosphaeria</taxon>
    </lineage>
</organism>
<dbReference type="OrthoDB" id="1606438at2759"/>
<dbReference type="InterPro" id="IPR029063">
    <property type="entry name" value="SAM-dependent_MTases_sf"/>
</dbReference>
<sequence length="419" mass="46739">MADRVGELTATIATETAKVNAYLHARHMPNLSFDADVPYDAQQDREFTDPRNAAVEAAEELLALLGGSTRSVFTQKITDLVNLHAVCRFDIATKFPQDQETASYEELGKVAGLSESDVRRVVRGAITNHVFKEQQPGRVAHTAASRFLAQNRLARQWIEMASIETMPASMFMVPAMTKWPGSGEPNEAGYNVVYQTNDVCWDHMPKFPGRAEVFADAMSVFTSGSGYGPEALVDYFEKKLLTTGTIVDVGGSHGSVSIPIARAHPEMRVIVQDLPAVVKVGETNVPDDVKDRVQFMAHDFFTEQPIKGADVYLMRWILHDWSDEYASKIVKALVPALKKGARLLVHEYVVPEPGKGSAASQLSFRWMDVMIRGLCNGKERDEQDWEALFARVDARFQIRNFYQSHLSKLGIVDVEWCPE</sequence>
<dbReference type="GO" id="GO:0032259">
    <property type="term" value="P:methylation"/>
    <property type="evidence" value="ECO:0007669"/>
    <property type="project" value="UniProtKB-KW"/>
</dbReference>
<protein>
    <submittedName>
        <fullName evidence="5">S-adenosyl-L-methionine-dependent methyltransferase</fullName>
    </submittedName>
</protein>
<dbReference type="InterPro" id="IPR016461">
    <property type="entry name" value="COMT-like"/>
</dbReference>
<accession>A0A9P4R8Y9</accession>
<proteinExistence type="predicted"/>
<dbReference type="InterPro" id="IPR036390">
    <property type="entry name" value="WH_DNA-bd_sf"/>
</dbReference>
<dbReference type="Gene3D" id="1.10.10.10">
    <property type="entry name" value="Winged helix-like DNA-binding domain superfamily/Winged helix DNA-binding domain"/>
    <property type="match status" value="1"/>
</dbReference>
<evidence type="ECO:0000256" key="3">
    <source>
        <dbReference type="ARBA" id="ARBA00022691"/>
    </source>
</evidence>
<dbReference type="InterPro" id="IPR001077">
    <property type="entry name" value="COMT_C"/>
</dbReference>
<dbReference type="GO" id="GO:0008171">
    <property type="term" value="F:O-methyltransferase activity"/>
    <property type="evidence" value="ECO:0007669"/>
    <property type="project" value="InterPro"/>
</dbReference>
<dbReference type="AlphaFoldDB" id="A0A9P4R8Y9"/>
<dbReference type="InterPro" id="IPR036388">
    <property type="entry name" value="WH-like_DNA-bd_sf"/>
</dbReference>
<feature type="domain" description="O-methyltransferase C-terminal" evidence="4">
    <location>
        <begin position="237"/>
        <end position="390"/>
    </location>
</feature>
<evidence type="ECO:0000256" key="1">
    <source>
        <dbReference type="ARBA" id="ARBA00022603"/>
    </source>
</evidence>
<evidence type="ECO:0000313" key="6">
    <source>
        <dbReference type="Proteomes" id="UP000799444"/>
    </source>
</evidence>
<dbReference type="SUPFAM" id="SSF46785">
    <property type="entry name" value="Winged helix' DNA-binding domain"/>
    <property type="match status" value="1"/>
</dbReference>
<dbReference type="Proteomes" id="UP000799444">
    <property type="component" value="Unassembled WGS sequence"/>
</dbReference>
<comment type="caution">
    <text evidence="5">The sequence shown here is derived from an EMBL/GenBank/DDBJ whole genome shotgun (WGS) entry which is preliminary data.</text>
</comment>
<keyword evidence="3" id="KW-0949">S-adenosyl-L-methionine</keyword>
<dbReference type="PANTHER" id="PTHR43712">
    <property type="entry name" value="PUTATIVE (AFU_ORTHOLOGUE AFUA_4G14580)-RELATED"/>
    <property type="match status" value="1"/>
</dbReference>
<gene>
    <name evidence="5" type="ORF">EJ04DRAFT_519835</name>
</gene>
<dbReference type="PROSITE" id="PS51683">
    <property type="entry name" value="SAM_OMT_II"/>
    <property type="match status" value="1"/>
</dbReference>
<dbReference type="EMBL" id="ML996106">
    <property type="protein sequence ID" value="KAF2738874.1"/>
    <property type="molecule type" value="Genomic_DNA"/>
</dbReference>
<evidence type="ECO:0000313" key="5">
    <source>
        <dbReference type="EMBL" id="KAF2738874.1"/>
    </source>
</evidence>
<keyword evidence="6" id="KW-1185">Reference proteome</keyword>
<evidence type="ECO:0000259" key="4">
    <source>
        <dbReference type="Pfam" id="PF00891"/>
    </source>
</evidence>
<dbReference type="SUPFAM" id="SSF53335">
    <property type="entry name" value="S-adenosyl-L-methionine-dependent methyltransferases"/>
    <property type="match status" value="1"/>
</dbReference>
<evidence type="ECO:0000256" key="2">
    <source>
        <dbReference type="ARBA" id="ARBA00022679"/>
    </source>
</evidence>
<dbReference type="Gene3D" id="3.40.50.150">
    <property type="entry name" value="Vaccinia Virus protein VP39"/>
    <property type="match status" value="1"/>
</dbReference>
<dbReference type="Pfam" id="PF00891">
    <property type="entry name" value="Methyltransf_2"/>
    <property type="match status" value="1"/>
</dbReference>
<reference evidence="5" key="1">
    <citation type="journal article" date="2020" name="Stud. Mycol.">
        <title>101 Dothideomycetes genomes: a test case for predicting lifestyles and emergence of pathogens.</title>
        <authorList>
            <person name="Haridas S."/>
            <person name="Albert R."/>
            <person name="Binder M."/>
            <person name="Bloem J."/>
            <person name="Labutti K."/>
            <person name="Salamov A."/>
            <person name="Andreopoulos B."/>
            <person name="Baker S."/>
            <person name="Barry K."/>
            <person name="Bills G."/>
            <person name="Bluhm B."/>
            <person name="Cannon C."/>
            <person name="Castanera R."/>
            <person name="Culley D."/>
            <person name="Daum C."/>
            <person name="Ezra D."/>
            <person name="Gonzalez J."/>
            <person name="Henrissat B."/>
            <person name="Kuo A."/>
            <person name="Liang C."/>
            <person name="Lipzen A."/>
            <person name="Lutzoni F."/>
            <person name="Magnuson J."/>
            <person name="Mondo S."/>
            <person name="Nolan M."/>
            <person name="Ohm R."/>
            <person name="Pangilinan J."/>
            <person name="Park H.-J."/>
            <person name="Ramirez L."/>
            <person name="Alfaro M."/>
            <person name="Sun H."/>
            <person name="Tritt A."/>
            <person name="Yoshinaga Y."/>
            <person name="Zwiers L.-H."/>
            <person name="Turgeon B."/>
            <person name="Goodwin S."/>
            <person name="Spatafora J."/>
            <person name="Crous P."/>
            <person name="Grigoriev I."/>
        </authorList>
    </citation>
    <scope>NUCLEOTIDE SEQUENCE</scope>
    <source>
        <strain evidence="5">CBS 125425</strain>
    </source>
</reference>
<dbReference type="PANTHER" id="PTHR43712:SF12">
    <property type="entry name" value="STERIGMATOCYSTIN 8-O-METHYLTRANSFERASE"/>
    <property type="match status" value="1"/>
</dbReference>
<keyword evidence="2" id="KW-0808">Transferase</keyword>